<protein>
    <submittedName>
        <fullName evidence="6">FAD-dependent oxidoreductase</fullName>
        <ecNumber evidence="6">1.-.-.-</ecNumber>
    </submittedName>
</protein>
<keyword evidence="1" id="KW-0004">4Fe-4S</keyword>
<dbReference type="Pfam" id="PF12831">
    <property type="entry name" value="FAD_oxidored"/>
    <property type="match status" value="1"/>
</dbReference>
<proteinExistence type="predicted"/>
<comment type="caution">
    <text evidence="6">The sequence shown here is derived from an EMBL/GenBank/DDBJ whole genome shotgun (WGS) entry which is preliminary data.</text>
</comment>
<dbReference type="RefSeq" id="WP_380095708.1">
    <property type="nucleotide sequence ID" value="NZ_JBHRYD010000001.1"/>
</dbReference>
<dbReference type="Gene3D" id="3.50.50.60">
    <property type="entry name" value="FAD/NAD(P)-binding domain"/>
    <property type="match status" value="1"/>
</dbReference>
<reference evidence="7" key="1">
    <citation type="journal article" date="2019" name="Int. J. Syst. Evol. Microbiol.">
        <title>The Global Catalogue of Microorganisms (GCM) 10K type strain sequencing project: providing services to taxonomists for standard genome sequencing and annotation.</title>
        <authorList>
            <consortium name="The Broad Institute Genomics Platform"/>
            <consortium name="The Broad Institute Genome Sequencing Center for Infectious Disease"/>
            <person name="Wu L."/>
            <person name="Ma J."/>
        </authorList>
    </citation>
    <scope>NUCLEOTIDE SEQUENCE [LARGE SCALE GENOMIC DNA]</scope>
    <source>
        <strain evidence="7">KCTC 42281</strain>
    </source>
</reference>
<evidence type="ECO:0000313" key="7">
    <source>
        <dbReference type="Proteomes" id="UP001595613"/>
    </source>
</evidence>
<accession>A0ABV7X0Y7</accession>
<dbReference type="InterPro" id="IPR039650">
    <property type="entry name" value="HdrA-like"/>
</dbReference>
<dbReference type="PANTHER" id="PTHR43498">
    <property type="entry name" value="FERREDOXIN:COB-COM HETERODISULFIDE REDUCTASE SUBUNIT A"/>
    <property type="match status" value="1"/>
</dbReference>
<evidence type="ECO:0000256" key="2">
    <source>
        <dbReference type="ARBA" id="ARBA00022723"/>
    </source>
</evidence>
<dbReference type="Proteomes" id="UP001595613">
    <property type="component" value="Unassembled WGS sequence"/>
</dbReference>
<evidence type="ECO:0000313" key="6">
    <source>
        <dbReference type="EMBL" id="MFC3704259.1"/>
    </source>
</evidence>
<organism evidence="6 7">
    <name type="scientific">Devosia honganensis</name>
    <dbReference type="NCBI Taxonomy" id="1610527"/>
    <lineage>
        <taxon>Bacteria</taxon>
        <taxon>Pseudomonadati</taxon>
        <taxon>Pseudomonadota</taxon>
        <taxon>Alphaproteobacteria</taxon>
        <taxon>Hyphomicrobiales</taxon>
        <taxon>Devosiaceae</taxon>
        <taxon>Devosia</taxon>
    </lineage>
</organism>
<dbReference type="PANTHER" id="PTHR43498:SF1">
    <property type="entry name" value="COB--COM HETERODISULFIDE REDUCTASE IRON-SULFUR SUBUNIT A"/>
    <property type="match status" value="1"/>
</dbReference>
<keyword evidence="2" id="KW-0479">Metal-binding</keyword>
<keyword evidence="3 6" id="KW-0560">Oxidoreductase</keyword>
<dbReference type="InterPro" id="IPR036188">
    <property type="entry name" value="FAD/NAD-bd_sf"/>
</dbReference>
<evidence type="ECO:0000256" key="5">
    <source>
        <dbReference type="ARBA" id="ARBA00023014"/>
    </source>
</evidence>
<dbReference type="EMBL" id="JBHRYD010000001">
    <property type="protein sequence ID" value="MFC3704259.1"/>
    <property type="molecule type" value="Genomic_DNA"/>
</dbReference>
<keyword evidence="4" id="KW-0408">Iron</keyword>
<dbReference type="SUPFAM" id="SSF51905">
    <property type="entry name" value="FAD/NAD(P)-binding domain"/>
    <property type="match status" value="1"/>
</dbReference>
<dbReference type="GO" id="GO:0016491">
    <property type="term" value="F:oxidoreductase activity"/>
    <property type="evidence" value="ECO:0007669"/>
    <property type="project" value="UniProtKB-KW"/>
</dbReference>
<sequence length="445" mass="46862">MTEKKHLVEPARKTPVRYEVDVLVVGGGSAGLIAAVAASRQGASVLLVEQNGFLGGTLTMTTVGSICGLYTVDDEEVTPIIGGIGAELMARLAQAGGARGPERWLKTASMLYDPVLLRLFADDLAAEAGVEVVLHSTAVGSVIEGERLNGVIFESGSGRWAALAKVVVDTTGDGDIMALSGAAFEYDRDEIQASTAMFQLGGVDTERAMRIGREDLHGYLEQAVAAGVELPRTAGGMFSLHPGFAHMNITRVRGKDAVLDPLDAAGISAIEVEGRRQIQLYHDAFRRFVPGFESSFVAAIGSHIGLRESRRLSGVYRLELEDVLGAARFDDVIACGAWPVEDHAGGRSTRWVFLEPGTYYHLPYRMLLPQTVDGLLVAGRCASASHDAHASMRVAGICFALGEAAGVAAAQAAAGGIAPRAVDVRRLQRQLIAQGAFLGDPGGVG</sequence>
<keyword evidence="7" id="KW-1185">Reference proteome</keyword>
<dbReference type="EC" id="1.-.-.-" evidence="6"/>
<evidence type="ECO:0000256" key="4">
    <source>
        <dbReference type="ARBA" id="ARBA00023004"/>
    </source>
</evidence>
<dbReference type="PRINTS" id="PR00469">
    <property type="entry name" value="PNDRDTASEII"/>
</dbReference>
<evidence type="ECO:0000256" key="1">
    <source>
        <dbReference type="ARBA" id="ARBA00022485"/>
    </source>
</evidence>
<gene>
    <name evidence="6" type="ORF">ACFOOL_05750</name>
</gene>
<evidence type="ECO:0000256" key="3">
    <source>
        <dbReference type="ARBA" id="ARBA00023002"/>
    </source>
</evidence>
<name>A0ABV7X0Y7_9HYPH</name>
<keyword evidence="5" id="KW-0411">Iron-sulfur</keyword>